<gene>
    <name evidence="2" type="ORF">CASFOL_011590</name>
</gene>
<comment type="caution">
    <text evidence="2">The sequence shown here is derived from an EMBL/GenBank/DDBJ whole genome shotgun (WGS) entry which is preliminary data.</text>
</comment>
<keyword evidence="3" id="KW-1185">Reference proteome</keyword>
<feature type="region of interest" description="Disordered" evidence="1">
    <location>
        <begin position="26"/>
        <end position="68"/>
    </location>
</feature>
<accession>A0ABD3DVY2</accession>
<feature type="compositionally biased region" description="Low complexity" evidence="1">
    <location>
        <begin position="26"/>
        <end position="41"/>
    </location>
</feature>
<dbReference type="AlphaFoldDB" id="A0ABD3DVY2"/>
<organism evidence="2 3">
    <name type="scientific">Castilleja foliolosa</name>
    <dbReference type="NCBI Taxonomy" id="1961234"/>
    <lineage>
        <taxon>Eukaryota</taxon>
        <taxon>Viridiplantae</taxon>
        <taxon>Streptophyta</taxon>
        <taxon>Embryophyta</taxon>
        <taxon>Tracheophyta</taxon>
        <taxon>Spermatophyta</taxon>
        <taxon>Magnoliopsida</taxon>
        <taxon>eudicotyledons</taxon>
        <taxon>Gunneridae</taxon>
        <taxon>Pentapetalae</taxon>
        <taxon>asterids</taxon>
        <taxon>lamiids</taxon>
        <taxon>Lamiales</taxon>
        <taxon>Orobanchaceae</taxon>
        <taxon>Pedicularideae</taxon>
        <taxon>Castillejinae</taxon>
        <taxon>Castilleja</taxon>
    </lineage>
</organism>
<protein>
    <submittedName>
        <fullName evidence="2">Uncharacterized protein</fullName>
    </submittedName>
</protein>
<dbReference type="Proteomes" id="UP001632038">
    <property type="component" value="Unassembled WGS sequence"/>
</dbReference>
<feature type="compositionally biased region" description="Polar residues" evidence="1">
    <location>
        <begin position="42"/>
        <end position="56"/>
    </location>
</feature>
<evidence type="ECO:0000256" key="1">
    <source>
        <dbReference type="SAM" id="MobiDB-lite"/>
    </source>
</evidence>
<evidence type="ECO:0000313" key="3">
    <source>
        <dbReference type="Proteomes" id="UP001632038"/>
    </source>
</evidence>
<name>A0ABD3DVY2_9LAMI</name>
<dbReference type="EMBL" id="JAVIJP010000013">
    <property type="protein sequence ID" value="KAL3646410.1"/>
    <property type="molecule type" value="Genomic_DNA"/>
</dbReference>
<reference evidence="3" key="1">
    <citation type="journal article" date="2024" name="IScience">
        <title>Strigolactones Initiate the Formation of Haustorium-like Structures in Castilleja.</title>
        <authorList>
            <person name="Buerger M."/>
            <person name="Peterson D."/>
            <person name="Chory J."/>
        </authorList>
    </citation>
    <scope>NUCLEOTIDE SEQUENCE [LARGE SCALE GENOMIC DNA]</scope>
</reference>
<proteinExistence type="predicted"/>
<sequence length="68" mass="7431">MASADNNNMAIEVFQHSQVGETDAANPIINANSNPANAADSSTTISDNHNADSTTGWEWRWPEIRFPE</sequence>
<evidence type="ECO:0000313" key="2">
    <source>
        <dbReference type="EMBL" id="KAL3646410.1"/>
    </source>
</evidence>